<dbReference type="OrthoDB" id="437331at2759"/>
<dbReference type="KEGG" id="pti:PHATRDRAFT_42245"/>
<evidence type="ECO:0000256" key="14">
    <source>
        <dbReference type="ARBA" id="ARBA00023014"/>
    </source>
</evidence>
<evidence type="ECO:0000256" key="13">
    <source>
        <dbReference type="ARBA" id="ARBA00023004"/>
    </source>
</evidence>
<dbReference type="PaxDb" id="2850-Phatr42245"/>
<comment type="function">
    <text evidence="2 19">Accepts electrons from ETF and reduces ubiquinone.</text>
</comment>
<evidence type="ECO:0000256" key="10">
    <source>
        <dbReference type="ARBA" id="ARBA00022946"/>
    </source>
</evidence>
<comment type="similarity">
    <text evidence="4">Belongs to the ETF-QO/FixC family.</text>
</comment>
<evidence type="ECO:0000256" key="11">
    <source>
        <dbReference type="ARBA" id="ARBA00022982"/>
    </source>
</evidence>
<comment type="subcellular location">
    <subcellularLocation>
        <location evidence="3">Mitochondrion inner membrane</location>
    </subcellularLocation>
</comment>
<keyword evidence="12 19" id="KW-0560">Oxidoreductase</keyword>
<evidence type="ECO:0000256" key="1">
    <source>
        <dbReference type="ARBA" id="ARBA00001974"/>
    </source>
</evidence>
<keyword evidence="15 19" id="KW-0830">Ubiquinone</keyword>
<name>B7G8C3_PHATC</name>
<dbReference type="AlphaFoldDB" id="B7G8C3"/>
<dbReference type="HOGENOM" id="CLU_009667_4_0_1"/>
<evidence type="ECO:0000313" key="22">
    <source>
        <dbReference type="Proteomes" id="UP000000759"/>
    </source>
</evidence>
<dbReference type="EC" id="1.5.5.1" evidence="19"/>
<evidence type="ECO:0000256" key="3">
    <source>
        <dbReference type="ARBA" id="ARBA00004273"/>
    </source>
</evidence>
<evidence type="ECO:0000256" key="18">
    <source>
        <dbReference type="ARBA" id="ARBA00052682"/>
    </source>
</evidence>
<organism evidence="21 22">
    <name type="scientific">Phaeodactylum tricornutum (strain CCAP 1055/1)</name>
    <dbReference type="NCBI Taxonomy" id="556484"/>
    <lineage>
        <taxon>Eukaryota</taxon>
        <taxon>Sar</taxon>
        <taxon>Stramenopiles</taxon>
        <taxon>Ochrophyta</taxon>
        <taxon>Bacillariophyta</taxon>
        <taxon>Bacillariophyceae</taxon>
        <taxon>Bacillariophycidae</taxon>
        <taxon>Naviculales</taxon>
        <taxon>Phaeodactylaceae</taxon>
        <taxon>Phaeodactylum</taxon>
    </lineage>
</organism>
<evidence type="ECO:0000256" key="9">
    <source>
        <dbReference type="ARBA" id="ARBA00022827"/>
    </source>
</evidence>
<evidence type="ECO:0000259" key="20">
    <source>
        <dbReference type="PROSITE" id="PS51379"/>
    </source>
</evidence>
<dbReference type="Gene3D" id="3.50.50.60">
    <property type="entry name" value="FAD/NAD(P)-binding domain"/>
    <property type="match status" value="1"/>
</dbReference>
<dbReference type="InterPro" id="IPR036188">
    <property type="entry name" value="FAD/NAD-bd_sf"/>
</dbReference>
<keyword evidence="14 19" id="KW-0411">Iron-sulfur</keyword>
<evidence type="ECO:0000256" key="8">
    <source>
        <dbReference type="ARBA" id="ARBA00022792"/>
    </source>
</evidence>
<keyword evidence="16" id="KW-0496">Mitochondrion</keyword>
<dbReference type="OMA" id="INFQNCV"/>
<dbReference type="SUPFAM" id="SSF51905">
    <property type="entry name" value="FAD/NAD(P)-binding domain"/>
    <property type="match status" value="1"/>
</dbReference>
<keyword evidence="7 19" id="KW-0479">Metal-binding</keyword>
<dbReference type="GO" id="GO:0051539">
    <property type="term" value="F:4 iron, 4 sulfur cluster binding"/>
    <property type="evidence" value="ECO:0007669"/>
    <property type="project" value="UniProtKB-UniRule"/>
</dbReference>
<dbReference type="SUPFAM" id="SSF54862">
    <property type="entry name" value="4Fe-4S ferredoxins"/>
    <property type="match status" value="1"/>
</dbReference>
<keyword evidence="13 19" id="KW-0408">Iron</keyword>
<comment type="cofactor">
    <cofactor evidence="1 19">
        <name>FAD</name>
        <dbReference type="ChEBI" id="CHEBI:57692"/>
    </cofactor>
</comment>
<comment type="catalytic activity">
    <reaction evidence="18 19">
        <text>a ubiquinone + reduced [electron-transfer flavoprotein] = a ubiquinol + oxidized [electron-transfer flavoprotein] + H(+)</text>
        <dbReference type="Rhea" id="RHEA:24052"/>
        <dbReference type="Rhea" id="RHEA-COMP:9565"/>
        <dbReference type="Rhea" id="RHEA-COMP:9566"/>
        <dbReference type="Rhea" id="RHEA-COMP:10685"/>
        <dbReference type="Rhea" id="RHEA-COMP:10686"/>
        <dbReference type="ChEBI" id="CHEBI:15378"/>
        <dbReference type="ChEBI" id="CHEBI:16389"/>
        <dbReference type="ChEBI" id="CHEBI:17976"/>
        <dbReference type="ChEBI" id="CHEBI:57692"/>
        <dbReference type="ChEBI" id="CHEBI:58307"/>
        <dbReference type="EC" id="1.5.5.1"/>
    </reaction>
</comment>
<dbReference type="InterPro" id="IPR017896">
    <property type="entry name" value="4Fe4S_Fe-S-bd"/>
</dbReference>
<dbReference type="PANTHER" id="PTHR10617">
    <property type="entry name" value="ELECTRON TRANSFER FLAVOPROTEIN-UBIQUINONE OXIDOREDUCTASE"/>
    <property type="match status" value="1"/>
</dbReference>
<keyword evidence="9 19" id="KW-0274">FAD</keyword>
<dbReference type="Gene3D" id="3.30.9.90">
    <property type="match status" value="1"/>
</dbReference>
<dbReference type="PROSITE" id="PS51379">
    <property type="entry name" value="4FE4S_FER_2"/>
    <property type="match status" value="1"/>
</dbReference>
<gene>
    <name evidence="21" type="ORF">PHATRDRAFT_42245</name>
</gene>
<evidence type="ECO:0000256" key="12">
    <source>
        <dbReference type="ARBA" id="ARBA00023002"/>
    </source>
</evidence>
<dbReference type="Pfam" id="PF21162">
    <property type="entry name" value="ETFQO_UQ-bd"/>
    <property type="match status" value="1"/>
</dbReference>
<dbReference type="InterPro" id="IPR040156">
    <property type="entry name" value="ETF-QO"/>
</dbReference>
<reference evidence="21 22" key="1">
    <citation type="journal article" date="2008" name="Nature">
        <title>The Phaeodactylum genome reveals the evolutionary history of diatom genomes.</title>
        <authorList>
            <person name="Bowler C."/>
            <person name="Allen A.E."/>
            <person name="Badger J.H."/>
            <person name="Grimwood J."/>
            <person name="Jabbari K."/>
            <person name="Kuo A."/>
            <person name="Maheswari U."/>
            <person name="Martens C."/>
            <person name="Maumus F."/>
            <person name="Otillar R.P."/>
            <person name="Rayko E."/>
            <person name="Salamov A."/>
            <person name="Vandepoele K."/>
            <person name="Beszteri B."/>
            <person name="Gruber A."/>
            <person name="Heijde M."/>
            <person name="Katinka M."/>
            <person name="Mock T."/>
            <person name="Valentin K."/>
            <person name="Verret F."/>
            <person name="Berges J.A."/>
            <person name="Brownlee C."/>
            <person name="Cadoret J.P."/>
            <person name="Chiovitti A."/>
            <person name="Choi C.J."/>
            <person name="Coesel S."/>
            <person name="De Martino A."/>
            <person name="Detter J.C."/>
            <person name="Durkin C."/>
            <person name="Falciatore A."/>
            <person name="Fournet J."/>
            <person name="Haruta M."/>
            <person name="Huysman M.J."/>
            <person name="Jenkins B.D."/>
            <person name="Jiroutova K."/>
            <person name="Jorgensen R.E."/>
            <person name="Joubert Y."/>
            <person name="Kaplan A."/>
            <person name="Kroger N."/>
            <person name="Kroth P.G."/>
            <person name="La Roche J."/>
            <person name="Lindquist E."/>
            <person name="Lommer M."/>
            <person name="Martin-Jezequel V."/>
            <person name="Lopez P.J."/>
            <person name="Lucas S."/>
            <person name="Mangogna M."/>
            <person name="McGinnis K."/>
            <person name="Medlin L.K."/>
            <person name="Montsant A."/>
            <person name="Oudot-Le Secq M.P."/>
            <person name="Napoli C."/>
            <person name="Obornik M."/>
            <person name="Parker M.S."/>
            <person name="Petit J.L."/>
            <person name="Porcel B.M."/>
            <person name="Poulsen N."/>
            <person name="Robison M."/>
            <person name="Rychlewski L."/>
            <person name="Rynearson T.A."/>
            <person name="Schmutz J."/>
            <person name="Shapiro H."/>
            <person name="Siaut M."/>
            <person name="Stanley M."/>
            <person name="Sussman M.R."/>
            <person name="Taylor A.R."/>
            <person name="Vardi A."/>
            <person name="von Dassow P."/>
            <person name="Vyverman W."/>
            <person name="Willis A."/>
            <person name="Wyrwicz L.S."/>
            <person name="Rokhsar D.S."/>
            <person name="Weissenbach J."/>
            <person name="Armbrust E.V."/>
            <person name="Green B.R."/>
            <person name="Van de Peer Y."/>
            <person name="Grigoriev I.V."/>
        </authorList>
    </citation>
    <scope>NUCLEOTIDE SEQUENCE [LARGE SCALE GENOMIC DNA]</scope>
    <source>
        <strain evidence="21 22">CCAP 1055/1</strain>
    </source>
</reference>
<sequence length="575" mass="62914">MPFDVLIVGGGPAGLAAAIRLKQLSLEKQKDLSVCVIDKGSEIGAHILSGNVFDPKAMHELFPDQADPSSDTHWTKELEATQNSVATPVTDDEFLVLTETGSTKIPNFLLPPQLDNHGNYIVSLSQICRWMAGKAEELGVEIYPGFAASEVLVDQETNAVKGIATRDVGIAKNGTHKPTFERGVELHARQTLLAEGARGSCSEYVMEAFDLRRDCQPQTYGLGLKEVWQVPPESFQKGLVQHTLGYPLQSGPLDKNFGGSFLYHQEPDLVLIGLVVGLDYANPYLNPYQEFQRWKSHPDIRKHLDGGTCVSYGARVLNEGGWHAVPKLSFPGGALLGCGAGFLNAVKIKGSHTAIKSGILAAEAAFDALKDGDSVAEIGELPETGPIELTTYETAVRSSWIKDELYQVRNTHEAFSRWGVGGGLIYTGLTTHVLKGQEPWTLKHLTKDCEKTEAAANHKPIEYPAPDGKLTFDLLTNLQRAGTFHEDDQPSHLRIKPEQAEIPKKTSLQVYAGPEQRFCPAAVYEYVDVVNTKGKELVINAQNCIHCKCCSIKTPKEYIRWSVPEGGGGPQYQIM</sequence>
<evidence type="ECO:0000256" key="5">
    <source>
        <dbReference type="ARBA" id="ARBA00022448"/>
    </source>
</evidence>
<keyword evidence="22" id="KW-1185">Reference proteome</keyword>
<dbReference type="eggNOG" id="KOG2415">
    <property type="taxonomic scope" value="Eukaryota"/>
</dbReference>
<dbReference type="Pfam" id="PF13450">
    <property type="entry name" value="NAD_binding_8"/>
    <property type="match status" value="1"/>
</dbReference>
<keyword evidence="11 19" id="KW-0249">Electron transport</keyword>
<dbReference type="FunFam" id="3.30.70.20:FF:000015">
    <property type="entry name" value="Electron transfer flavoprotein-ubiquinone oxidoreductase"/>
    <property type="match status" value="1"/>
</dbReference>
<reference evidence="22" key="2">
    <citation type="submission" date="2008-08" db="EMBL/GenBank/DDBJ databases">
        <authorList>
            <consortium name="Diatom Consortium"/>
            <person name="Grigoriev I."/>
            <person name="Grimwood J."/>
            <person name="Kuo A."/>
            <person name="Otillar R.P."/>
            <person name="Salamov A."/>
            <person name="Detter J.C."/>
            <person name="Lindquist E."/>
            <person name="Shapiro H."/>
            <person name="Lucas S."/>
            <person name="Glavina del Rio T."/>
            <person name="Pitluck S."/>
            <person name="Rokhsar D."/>
            <person name="Bowler C."/>
        </authorList>
    </citation>
    <scope>GENOME REANNOTATION</scope>
    <source>
        <strain evidence="22">CCAP 1055/1</strain>
    </source>
</reference>
<dbReference type="STRING" id="556484.B7G8C3"/>
<evidence type="ECO:0000256" key="19">
    <source>
        <dbReference type="RuleBase" id="RU366068"/>
    </source>
</evidence>
<keyword evidence="8" id="KW-0999">Mitochondrion inner membrane</keyword>
<dbReference type="GeneID" id="7195096"/>
<accession>B7G8C3</accession>
<dbReference type="Gene3D" id="3.30.70.20">
    <property type="match status" value="1"/>
</dbReference>
<dbReference type="EMBL" id="CM000621">
    <property type="protein sequence ID" value="EEC45020.1"/>
    <property type="molecule type" value="Genomic_DNA"/>
</dbReference>
<keyword evidence="6 19" id="KW-0285">Flavoprotein</keyword>
<comment type="cofactor">
    <cofactor evidence="19">
        <name>[4Fe-4S] cluster</name>
        <dbReference type="ChEBI" id="CHEBI:49883"/>
    </cofactor>
    <text evidence="19">Binds 1 [4Fe-4S] cluster.</text>
</comment>
<evidence type="ECO:0000256" key="15">
    <source>
        <dbReference type="ARBA" id="ARBA00023075"/>
    </source>
</evidence>
<keyword evidence="5 19" id="KW-0813">Transport</keyword>
<dbReference type="GO" id="GO:0005743">
    <property type="term" value="C:mitochondrial inner membrane"/>
    <property type="evidence" value="ECO:0007669"/>
    <property type="project" value="UniProtKB-SubCell"/>
</dbReference>
<dbReference type="GO" id="GO:0046872">
    <property type="term" value="F:metal ion binding"/>
    <property type="evidence" value="ECO:0007669"/>
    <property type="project" value="UniProtKB-KW"/>
</dbReference>
<evidence type="ECO:0000313" key="21">
    <source>
        <dbReference type="EMBL" id="EEC45020.1"/>
    </source>
</evidence>
<dbReference type="PANTHER" id="PTHR10617:SF107">
    <property type="entry name" value="ELECTRON TRANSFER FLAVOPROTEIN-UBIQUINONE OXIDOREDUCTASE, MITOCHONDRIAL"/>
    <property type="match status" value="1"/>
</dbReference>
<dbReference type="GO" id="GO:0004174">
    <property type="term" value="F:electron-transferring-flavoprotein dehydrogenase activity"/>
    <property type="evidence" value="ECO:0007669"/>
    <property type="project" value="UniProtKB-UniRule"/>
</dbReference>
<keyword evidence="10" id="KW-0809">Transit peptide</keyword>
<proteinExistence type="inferred from homology"/>
<evidence type="ECO:0000256" key="6">
    <source>
        <dbReference type="ARBA" id="ARBA00022630"/>
    </source>
</evidence>
<keyword evidence="17" id="KW-0472">Membrane</keyword>
<evidence type="ECO:0000256" key="4">
    <source>
        <dbReference type="ARBA" id="ARBA00006796"/>
    </source>
</evidence>
<dbReference type="Pfam" id="PF05187">
    <property type="entry name" value="Fer4_ETF_QO"/>
    <property type="match status" value="1"/>
</dbReference>
<protein>
    <recommendedName>
        <fullName evidence="19">Electron transfer flavoprotein-ubiquinone oxidoreductase</fullName>
        <shortName evidence="19">ETF-QO</shortName>
        <ecNumber evidence="19">1.5.5.1</ecNumber>
    </recommendedName>
</protein>
<evidence type="ECO:0000256" key="16">
    <source>
        <dbReference type="ARBA" id="ARBA00023128"/>
    </source>
</evidence>
<dbReference type="InterPro" id="IPR007859">
    <property type="entry name" value="ETF-QO/FixX_C"/>
</dbReference>
<feature type="domain" description="4Fe-4S ferredoxin-type" evidence="20">
    <location>
        <begin position="535"/>
        <end position="564"/>
    </location>
</feature>
<evidence type="ECO:0000256" key="2">
    <source>
        <dbReference type="ARBA" id="ARBA00002819"/>
    </source>
</evidence>
<dbReference type="InterPro" id="IPR049398">
    <property type="entry name" value="ETF-QO/FixC_UQ-bd"/>
</dbReference>
<dbReference type="InParanoid" id="B7G8C3"/>
<evidence type="ECO:0000256" key="7">
    <source>
        <dbReference type="ARBA" id="ARBA00022723"/>
    </source>
</evidence>
<dbReference type="RefSeq" id="XP_002183320.1">
    <property type="nucleotide sequence ID" value="XM_002183284.1"/>
</dbReference>
<evidence type="ECO:0000256" key="17">
    <source>
        <dbReference type="ARBA" id="ARBA00023136"/>
    </source>
</evidence>
<dbReference type="Proteomes" id="UP000000759">
    <property type="component" value="Chromosome 19"/>
</dbReference>
<dbReference type="SUPFAM" id="SSF54373">
    <property type="entry name" value="FAD-linked reductases, C-terminal domain"/>
    <property type="match status" value="1"/>
</dbReference>